<gene>
    <name evidence="4" type="ORF">BYL167_LOCUS14039</name>
    <name evidence="1" type="ORF">CJN711_LOCUS9590</name>
    <name evidence="5" type="ORF">GIL414_LOCUS12231</name>
    <name evidence="2" type="ORF">KQP761_LOCUS15628</name>
    <name evidence="3" type="ORF">MBJ925_LOCUS32781</name>
    <name evidence="6" type="ORF">SMN809_LOCUS12510</name>
</gene>
<evidence type="ECO:0000313" key="2">
    <source>
        <dbReference type="EMBL" id="CAF1519682.1"/>
    </source>
</evidence>
<dbReference type="Gene3D" id="3.80.10.10">
    <property type="entry name" value="Ribonuclease Inhibitor"/>
    <property type="match status" value="1"/>
</dbReference>
<evidence type="ECO:0000313" key="7">
    <source>
        <dbReference type="Proteomes" id="UP000663855"/>
    </source>
</evidence>
<reference evidence="1" key="1">
    <citation type="submission" date="2021-02" db="EMBL/GenBank/DDBJ databases">
        <authorList>
            <person name="Nowell W R."/>
        </authorList>
    </citation>
    <scope>NUCLEOTIDE SEQUENCE</scope>
</reference>
<dbReference type="EMBL" id="CAJOBI010004737">
    <property type="protein sequence ID" value="CAF4011776.1"/>
    <property type="molecule type" value="Genomic_DNA"/>
</dbReference>
<evidence type="ECO:0000313" key="5">
    <source>
        <dbReference type="EMBL" id="CAF4009621.1"/>
    </source>
</evidence>
<dbReference type="EMBL" id="CAJNOW010007664">
    <property type="protein sequence ID" value="CAF1519682.1"/>
    <property type="molecule type" value="Genomic_DNA"/>
</dbReference>
<name>A0A814SSN0_9BILA</name>
<sequence length="607" mass="70982">MFAVKPPLNNKQFLRKEEAEKYRIVINNDKKIISCIENLSNEIFYEIFDFLDGCEIYQAFSNLNSRFQTLITCSTLRLKIDLSTRPDSSLEYWSKYVVVPNKDRIIALSWPFSYDHDLGYTLFNIDSSFIRLEILTLRSIRAKDLIPLLINMISLPHLFSLTINYDEDPQEISNIYQASFNLSMLKYFKLSFFAFETLFSISINVDKQLTTIKYLVIDHCCSLDELIALFSCTPQLCRLTCEQVNESHKDIVKDTLCPILSLTHISIGRCYAKFNEIEIFLTKISSQLEVLRFNSFSDVNYLDANRWERIISQYLQHLNIFEFQYNEIIERYSQTTIDYGRLNQFKSSFWIKQKWIFKISIDTDSSDKNVIVFSIFPDRKIRSNSYEKVKNDINFNDDVDQNMEQVYATTSSIMLAETNQLDIIDLSNSKYNESCFDTIGRIQAAVKITRLNIIASEMFMETLIEIIGCVPDIDSLVISSLEMVPIRCLSTEEAKTLRLLSVKNVITKVTLHQMNDLAPVKFLLHLCRRMKYLDVDCTKNVLPETFLRFILMHKIKRISRLSVLCLKIPETDIDIVDKLKGIIDIEQLCFDYKIEQIDNKIYLRLFA</sequence>
<organism evidence="1 7">
    <name type="scientific">Rotaria magnacalcarata</name>
    <dbReference type="NCBI Taxonomy" id="392030"/>
    <lineage>
        <taxon>Eukaryota</taxon>
        <taxon>Metazoa</taxon>
        <taxon>Spiralia</taxon>
        <taxon>Gnathifera</taxon>
        <taxon>Rotifera</taxon>
        <taxon>Eurotatoria</taxon>
        <taxon>Bdelloidea</taxon>
        <taxon>Philodinida</taxon>
        <taxon>Philodinidae</taxon>
        <taxon>Rotaria</taxon>
    </lineage>
</organism>
<dbReference type="Proteomes" id="UP000663834">
    <property type="component" value="Unassembled WGS sequence"/>
</dbReference>
<evidence type="ECO:0000313" key="1">
    <source>
        <dbReference type="EMBL" id="CAF1152350.1"/>
    </source>
</evidence>
<dbReference type="InterPro" id="IPR032675">
    <property type="entry name" value="LRR_dom_sf"/>
</dbReference>
<dbReference type="Proteomes" id="UP000663824">
    <property type="component" value="Unassembled WGS sequence"/>
</dbReference>
<evidence type="ECO:0008006" key="8">
    <source>
        <dbReference type="Google" id="ProtNLM"/>
    </source>
</evidence>
<dbReference type="Proteomes" id="UP000681720">
    <property type="component" value="Unassembled WGS sequence"/>
</dbReference>
<comment type="caution">
    <text evidence="1">The sequence shown here is derived from an EMBL/GenBank/DDBJ whole genome shotgun (WGS) entry which is preliminary data.</text>
</comment>
<dbReference type="Proteomes" id="UP000676336">
    <property type="component" value="Unassembled WGS sequence"/>
</dbReference>
<dbReference type="Proteomes" id="UP000663855">
    <property type="component" value="Unassembled WGS sequence"/>
</dbReference>
<proteinExistence type="predicted"/>
<dbReference type="OrthoDB" id="10056463at2759"/>
<dbReference type="EMBL" id="CAJNRE010017971">
    <property type="protein sequence ID" value="CAF2158818.1"/>
    <property type="molecule type" value="Genomic_DNA"/>
</dbReference>
<dbReference type="AlphaFoldDB" id="A0A814SSN0"/>
<dbReference type="Proteomes" id="UP000681967">
    <property type="component" value="Unassembled WGS sequence"/>
</dbReference>
<dbReference type="SUPFAM" id="SSF52047">
    <property type="entry name" value="RNI-like"/>
    <property type="match status" value="1"/>
</dbReference>
<protein>
    <recommendedName>
        <fullName evidence="8">F-box domain-containing protein</fullName>
    </recommendedName>
</protein>
<dbReference type="EMBL" id="CAJNOV010003749">
    <property type="protein sequence ID" value="CAF1152350.1"/>
    <property type="molecule type" value="Genomic_DNA"/>
</dbReference>
<dbReference type="EMBL" id="CAJOBH010004925">
    <property type="protein sequence ID" value="CAF4007571.1"/>
    <property type="molecule type" value="Genomic_DNA"/>
</dbReference>
<evidence type="ECO:0000313" key="4">
    <source>
        <dbReference type="EMBL" id="CAF4007571.1"/>
    </source>
</evidence>
<dbReference type="EMBL" id="CAJOBJ010004736">
    <property type="protein sequence ID" value="CAF4009621.1"/>
    <property type="molecule type" value="Genomic_DNA"/>
</dbReference>
<evidence type="ECO:0000313" key="3">
    <source>
        <dbReference type="EMBL" id="CAF2158818.1"/>
    </source>
</evidence>
<accession>A0A814SSN0</accession>
<evidence type="ECO:0000313" key="6">
    <source>
        <dbReference type="EMBL" id="CAF4011776.1"/>
    </source>
</evidence>